<feature type="domain" description="MotA/TolQ/ExbB proton channel" evidence="8">
    <location>
        <begin position="67"/>
        <end position="187"/>
    </location>
</feature>
<gene>
    <name evidence="9" type="ORF">SAMN05216272_101585</name>
</gene>
<feature type="transmembrane region" description="Helical" evidence="7">
    <location>
        <begin position="106"/>
        <end position="134"/>
    </location>
</feature>
<feature type="transmembrane region" description="Helical" evidence="7">
    <location>
        <begin position="154"/>
        <end position="176"/>
    </location>
</feature>
<evidence type="ECO:0000256" key="5">
    <source>
        <dbReference type="ARBA" id="ARBA00023136"/>
    </source>
</evidence>
<dbReference type="AlphaFoldDB" id="A0A1G8CHK1"/>
<dbReference type="OrthoDB" id="4045at2"/>
<evidence type="ECO:0000313" key="10">
    <source>
        <dbReference type="Proteomes" id="UP000199636"/>
    </source>
</evidence>
<name>A0A1G8CHK1_9PSED</name>
<evidence type="ECO:0000313" key="9">
    <source>
        <dbReference type="EMBL" id="SDH44839.1"/>
    </source>
</evidence>
<evidence type="ECO:0000256" key="2">
    <source>
        <dbReference type="ARBA" id="ARBA00022475"/>
    </source>
</evidence>
<dbReference type="Pfam" id="PF01618">
    <property type="entry name" value="MotA_ExbB"/>
    <property type="match status" value="1"/>
</dbReference>
<dbReference type="GO" id="GO:0005886">
    <property type="term" value="C:plasma membrane"/>
    <property type="evidence" value="ECO:0007669"/>
    <property type="project" value="UniProtKB-SubCell"/>
</dbReference>
<dbReference type="PANTHER" id="PTHR30625:SF11">
    <property type="entry name" value="MOTA_TOLQ_EXBB PROTON CHANNEL DOMAIN-CONTAINING PROTEIN"/>
    <property type="match status" value="1"/>
</dbReference>
<keyword evidence="6" id="KW-0813">Transport</keyword>
<evidence type="ECO:0000259" key="8">
    <source>
        <dbReference type="Pfam" id="PF01618"/>
    </source>
</evidence>
<keyword evidence="2" id="KW-1003">Cell membrane</keyword>
<feature type="transmembrane region" description="Helical" evidence="7">
    <location>
        <begin position="6"/>
        <end position="27"/>
    </location>
</feature>
<evidence type="ECO:0000256" key="1">
    <source>
        <dbReference type="ARBA" id="ARBA00004651"/>
    </source>
</evidence>
<dbReference type="GO" id="GO:0017038">
    <property type="term" value="P:protein import"/>
    <property type="evidence" value="ECO:0007669"/>
    <property type="project" value="TreeGrafter"/>
</dbReference>
<comment type="subcellular location">
    <subcellularLocation>
        <location evidence="1">Cell membrane</location>
        <topology evidence="1">Multi-pass membrane protein</topology>
    </subcellularLocation>
    <subcellularLocation>
        <location evidence="6">Membrane</location>
        <topology evidence="6">Multi-pass membrane protein</topology>
    </subcellularLocation>
</comment>
<dbReference type="InterPro" id="IPR002898">
    <property type="entry name" value="MotA_ExbB_proton_chnl"/>
</dbReference>
<dbReference type="EMBL" id="FNDS01000001">
    <property type="protein sequence ID" value="SDH44839.1"/>
    <property type="molecule type" value="Genomic_DNA"/>
</dbReference>
<keyword evidence="5 7" id="KW-0472">Membrane</keyword>
<organism evidence="9 10">
    <name type="scientific">Pseudomonas panipatensis</name>
    <dbReference type="NCBI Taxonomy" id="428992"/>
    <lineage>
        <taxon>Bacteria</taxon>
        <taxon>Pseudomonadati</taxon>
        <taxon>Pseudomonadota</taxon>
        <taxon>Gammaproteobacteria</taxon>
        <taxon>Pseudomonadales</taxon>
        <taxon>Pseudomonadaceae</taxon>
        <taxon>Pseudomonas</taxon>
    </lineage>
</organism>
<evidence type="ECO:0000256" key="4">
    <source>
        <dbReference type="ARBA" id="ARBA00022989"/>
    </source>
</evidence>
<protein>
    <submittedName>
        <fullName evidence="9">Biopolymer transport protein ExbB</fullName>
    </submittedName>
</protein>
<evidence type="ECO:0000256" key="7">
    <source>
        <dbReference type="SAM" id="Phobius"/>
    </source>
</evidence>
<dbReference type="Proteomes" id="UP000199636">
    <property type="component" value="Unassembled WGS sequence"/>
</dbReference>
<dbReference type="STRING" id="428992.SAMN05216272_101585"/>
<keyword evidence="3 7" id="KW-0812">Transmembrane</keyword>
<evidence type="ECO:0000256" key="6">
    <source>
        <dbReference type="RuleBase" id="RU004057"/>
    </source>
</evidence>
<accession>A0A1G8CHK1</accession>
<reference evidence="10" key="1">
    <citation type="submission" date="2016-10" db="EMBL/GenBank/DDBJ databases">
        <authorList>
            <person name="Varghese N."/>
            <person name="Submissions S."/>
        </authorList>
    </citation>
    <scope>NUCLEOTIDE SEQUENCE [LARGE SCALE GENOMIC DNA]</scope>
    <source>
        <strain evidence="10">CCM 7469</strain>
    </source>
</reference>
<evidence type="ECO:0000256" key="3">
    <source>
        <dbReference type="ARBA" id="ARBA00022692"/>
    </source>
</evidence>
<dbReference type="RefSeq" id="WP_090260657.1">
    <property type="nucleotide sequence ID" value="NZ_FNDS01000001.1"/>
</dbReference>
<dbReference type="PANTHER" id="PTHR30625">
    <property type="entry name" value="PROTEIN TOLQ"/>
    <property type="match status" value="1"/>
</dbReference>
<keyword evidence="10" id="KW-1185">Reference proteome</keyword>
<keyword evidence="4 7" id="KW-1133">Transmembrane helix</keyword>
<sequence length="211" mass="22978">MWELVQAGGWMMLPIILCSVAATAIVAERLWTLRLSRVAPPQLLGQVWKQIKDKKLNSQALKELKASSPLGEILAAGLVNSKHGREIMKECIEEAASRVIHDLERYLNALGTIAAMAPLLGLLGTVFGMIQIFSAFMGEGMANAPVLAGGISKALVTTASGLIVAIPAVFFHRYLLRRVDELVIAMEQEAIKLVEMVQGNREVDFAEEEKA</sequence>
<proteinExistence type="inferred from homology"/>
<dbReference type="InterPro" id="IPR050790">
    <property type="entry name" value="ExbB/TolQ_transport"/>
</dbReference>
<keyword evidence="6" id="KW-0653">Protein transport</keyword>
<comment type="similarity">
    <text evidence="6">Belongs to the exbB/tolQ family.</text>
</comment>